<proteinExistence type="predicted"/>
<organism evidence="2 3">
    <name type="scientific">Adineta ricciae</name>
    <name type="common">Rotifer</name>
    <dbReference type="NCBI Taxonomy" id="249248"/>
    <lineage>
        <taxon>Eukaryota</taxon>
        <taxon>Metazoa</taxon>
        <taxon>Spiralia</taxon>
        <taxon>Gnathifera</taxon>
        <taxon>Rotifera</taxon>
        <taxon>Eurotatoria</taxon>
        <taxon>Bdelloidea</taxon>
        <taxon>Adinetida</taxon>
        <taxon>Adinetidae</taxon>
        <taxon>Adineta</taxon>
    </lineage>
</organism>
<comment type="caution">
    <text evidence="2">The sequence shown here is derived from an EMBL/GenBank/DDBJ whole genome shotgun (WGS) entry which is preliminary data.</text>
</comment>
<dbReference type="EMBL" id="CAJNOR010003301">
    <property type="protein sequence ID" value="CAF1399957.1"/>
    <property type="molecule type" value="Genomic_DNA"/>
</dbReference>
<protein>
    <submittedName>
        <fullName evidence="2">Uncharacterized protein</fullName>
    </submittedName>
</protein>
<feature type="compositionally biased region" description="Basic residues" evidence="1">
    <location>
        <begin position="1"/>
        <end position="13"/>
    </location>
</feature>
<keyword evidence="3" id="KW-1185">Reference proteome</keyword>
<accession>A0A815L5V3</accession>
<dbReference type="AlphaFoldDB" id="A0A815L5V3"/>
<name>A0A815L5V3_ADIRI</name>
<evidence type="ECO:0000313" key="3">
    <source>
        <dbReference type="Proteomes" id="UP000663828"/>
    </source>
</evidence>
<gene>
    <name evidence="2" type="ORF">XAT740_LOCUS34081</name>
</gene>
<feature type="region of interest" description="Disordered" evidence="1">
    <location>
        <begin position="1"/>
        <end position="20"/>
    </location>
</feature>
<evidence type="ECO:0000256" key="1">
    <source>
        <dbReference type="SAM" id="MobiDB-lite"/>
    </source>
</evidence>
<reference evidence="2" key="1">
    <citation type="submission" date="2021-02" db="EMBL/GenBank/DDBJ databases">
        <authorList>
            <person name="Nowell W R."/>
        </authorList>
    </citation>
    <scope>NUCLEOTIDE SEQUENCE</scope>
</reference>
<evidence type="ECO:0000313" key="2">
    <source>
        <dbReference type="EMBL" id="CAF1399957.1"/>
    </source>
</evidence>
<sequence length="485" mass="57220">MERLRRKFFKSKNKSNPTSAANVYRKHDKNDDQTYLDTKNSEIFSMTSSIDYIAEELFAIAKKSSHTIRLSKLHDDLLHLKVFIKQKFKENSEELVDSNRLISVLKRQLNKQSVDSDLDPESSLNTRYNRSFASDRSMADSTSHHSLWSPNSTILSSSLTTPTFRRRLAETSISDINHSSVIQEHFVYLYQQLCSNCSKCSCYQSFIRNQIELKYLSICSYNEQVKSENDCLQRLLADCKHAYEQQYVLFGQYEQYLIEYEQCIQIQYELIKALQQFVDRYQVSFDQRKHTVNMHDDHLYLKPIELDTKGASYETNDSGLYQTISLLQEQCQRYISQLPKRAQLFSYSHEQFHPPPNISGVVDVADLEISILLVDLLTLKHENNELRWTNDRFIREIKLYKSRLAVLELANKYFDENIAIEDSSNELIQREKALRLYVYRLSNLLQTTSNQLEERQAYYETLVRQLKVQHKELIAHIRQNDQKRI</sequence>
<dbReference type="Proteomes" id="UP000663828">
    <property type="component" value="Unassembled WGS sequence"/>
</dbReference>